<proteinExistence type="predicted"/>
<sequence length="128" mass="13072">AVTVLEAGGHEAVFHHGHFSANLSAHGVGRTGVPHGVPSAAHAFTGGAGTVHVNGTASGHHDGVGFEDVRFVSAQVEAHGASDAVGGILIEKQLHDENTFHDAVFTQGILGSFGHDALVGFTVNHYLP</sequence>
<gene>
    <name evidence="1" type="primary">apsA</name>
</gene>
<accession>B0JEU7</accession>
<protein>
    <submittedName>
        <fullName evidence="1">Adenylyl-sulphate reductase alfa-subunit</fullName>
    </submittedName>
</protein>
<dbReference type="AlphaFoldDB" id="B0JEU7"/>
<evidence type="ECO:0000313" key="1">
    <source>
        <dbReference type="EMBL" id="CAP71889.1"/>
    </source>
</evidence>
<dbReference type="EMBL" id="AM933670">
    <property type="protein sequence ID" value="CAP71889.1"/>
    <property type="molecule type" value="Genomic_DNA"/>
</dbReference>
<organism evidence="1">
    <name type="scientific">Desulfovibrio desulfuricans</name>
    <dbReference type="NCBI Taxonomy" id="876"/>
    <lineage>
        <taxon>Bacteria</taxon>
        <taxon>Pseudomonadati</taxon>
        <taxon>Thermodesulfobacteriota</taxon>
        <taxon>Desulfovibrionia</taxon>
        <taxon>Desulfovibrionales</taxon>
        <taxon>Desulfovibrionaceae</taxon>
        <taxon>Desulfovibrio</taxon>
    </lineage>
</organism>
<feature type="non-terminal residue" evidence="1">
    <location>
        <position position="128"/>
    </location>
</feature>
<name>B0JEU7_DESDE</name>
<reference evidence="1" key="1">
    <citation type="submission" date="2008-01" db="EMBL/GenBank/DDBJ databases">
        <title>Detection of sulphate reducing bacteria using molecular methods.</title>
        <authorList>
            <person name="Verma R."/>
            <person name="Paul J."/>
        </authorList>
    </citation>
    <scope>NUCLEOTIDE SEQUENCE</scope>
    <source>
        <strain evidence="1">G20</strain>
    </source>
</reference>
<feature type="non-terminal residue" evidence="1">
    <location>
        <position position="1"/>
    </location>
</feature>